<keyword evidence="6" id="KW-0862">Zinc</keyword>
<dbReference type="STRING" id="1941349.STSP1_01344"/>
<gene>
    <name evidence="13" type="primary">aroB</name>
    <name evidence="13" type="ORF">STSP1_01344</name>
</gene>
<feature type="domain" description="3-dehydroquinate synthase C-terminal" evidence="12">
    <location>
        <begin position="181"/>
        <end position="324"/>
    </location>
</feature>
<dbReference type="PIRSF" id="PIRSF001455">
    <property type="entry name" value="DHQ_synth"/>
    <property type="match status" value="1"/>
</dbReference>
<evidence type="ECO:0000256" key="5">
    <source>
        <dbReference type="ARBA" id="ARBA00022741"/>
    </source>
</evidence>
<evidence type="ECO:0000259" key="12">
    <source>
        <dbReference type="Pfam" id="PF24621"/>
    </source>
</evidence>
<keyword evidence="9" id="KW-0170">Cobalt</keyword>
<proteinExistence type="predicted"/>
<dbReference type="NCBIfam" id="TIGR01357">
    <property type="entry name" value="aroB"/>
    <property type="match status" value="1"/>
</dbReference>
<protein>
    <recommendedName>
        <fullName evidence="10">3-dehydroquinate synthase</fullName>
        <ecNumber evidence="10">4.2.3.4</ecNumber>
    </recommendedName>
</protein>
<dbReference type="GO" id="GO:0009423">
    <property type="term" value="P:chorismate biosynthetic process"/>
    <property type="evidence" value="ECO:0007669"/>
    <property type="project" value="UniProtKB-UniRule"/>
</dbReference>
<dbReference type="Pfam" id="PF24621">
    <property type="entry name" value="DHQS_C"/>
    <property type="match status" value="1"/>
</dbReference>
<keyword evidence="8 13" id="KW-0456">Lyase</keyword>
<evidence type="ECO:0000256" key="8">
    <source>
        <dbReference type="ARBA" id="ARBA00023239"/>
    </source>
</evidence>
<name>A0A1W6LMH0_9BACT</name>
<dbReference type="Proteomes" id="UP000193334">
    <property type="component" value="Chromosome"/>
</dbReference>
<dbReference type="InterPro" id="IPR030963">
    <property type="entry name" value="DHQ_synth_fam"/>
</dbReference>
<dbReference type="KEGG" id="pbp:STSP1_01344"/>
<dbReference type="GO" id="GO:0003856">
    <property type="term" value="F:3-dehydroquinate synthase activity"/>
    <property type="evidence" value="ECO:0007669"/>
    <property type="project" value="UniProtKB-UniRule"/>
</dbReference>
<dbReference type="Gene3D" id="1.20.1090.10">
    <property type="entry name" value="Dehydroquinate synthase-like - alpha domain"/>
    <property type="match status" value="1"/>
</dbReference>
<keyword evidence="4" id="KW-0479">Metal-binding</keyword>
<evidence type="ECO:0000256" key="7">
    <source>
        <dbReference type="ARBA" id="ARBA00023027"/>
    </source>
</evidence>
<comment type="cofactor">
    <cofactor evidence="2">
        <name>Co(2+)</name>
        <dbReference type="ChEBI" id="CHEBI:48828"/>
    </cofactor>
</comment>
<comment type="function">
    <text evidence="3">Catalyzes the conversion of 3-deoxy-D-arabino-heptulosonate 7-phosphate (DAHP) to dehydroquinate (DHQ).</text>
</comment>
<dbReference type="EC" id="4.2.3.4" evidence="10"/>
<evidence type="ECO:0000256" key="3">
    <source>
        <dbReference type="ARBA" id="ARBA00003485"/>
    </source>
</evidence>
<dbReference type="GO" id="GO:0000166">
    <property type="term" value="F:nucleotide binding"/>
    <property type="evidence" value="ECO:0007669"/>
    <property type="project" value="UniProtKB-KW"/>
</dbReference>
<evidence type="ECO:0000256" key="4">
    <source>
        <dbReference type="ARBA" id="ARBA00022723"/>
    </source>
</evidence>
<keyword evidence="7" id="KW-0520">NAD</keyword>
<dbReference type="InterPro" id="IPR016037">
    <property type="entry name" value="DHQ_synth_AroB"/>
</dbReference>
<dbReference type="EMBL" id="CP021023">
    <property type="protein sequence ID" value="ARN56951.1"/>
    <property type="molecule type" value="Genomic_DNA"/>
</dbReference>
<evidence type="ECO:0000256" key="1">
    <source>
        <dbReference type="ARBA" id="ARBA00001911"/>
    </source>
</evidence>
<dbReference type="AlphaFoldDB" id="A0A1W6LMH0"/>
<feature type="domain" description="3-dehydroquinate synthase N-terminal" evidence="11">
    <location>
        <begin position="68"/>
        <end position="178"/>
    </location>
</feature>
<evidence type="ECO:0000256" key="9">
    <source>
        <dbReference type="ARBA" id="ARBA00023285"/>
    </source>
</evidence>
<keyword evidence="5" id="KW-0547">Nucleotide-binding</keyword>
<keyword evidence="14" id="KW-1185">Reference proteome</keyword>
<dbReference type="InterPro" id="IPR056179">
    <property type="entry name" value="DHQS_C"/>
</dbReference>
<dbReference type="CDD" id="cd08195">
    <property type="entry name" value="DHQS"/>
    <property type="match status" value="1"/>
</dbReference>
<evidence type="ECO:0000256" key="6">
    <source>
        <dbReference type="ARBA" id="ARBA00022833"/>
    </source>
</evidence>
<dbReference type="SUPFAM" id="SSF56796">
    <property type="entry name" value="Dehydroquinate synthase-like"/>
    <property type="match status" value="1"/>
</dbReference>
<evidence type="ECO:0000313" key="14">
    <source>
        <dbReference type="Proteomes" id="UP000193334"/>
    </source>
</evidence>
<reference evidence="14" key="1">
    <citation type="submission" date="2017-04" db="EMBL/GenBank/DDBJ databases">
        <title>Comparative genomics and description of representatives of a novel lineage of planctomycetes thriving in anoxic sediments.</title>
        <authorList>
            <person name="Spring S."/>
            <person name="Bunk B."/>
            <person name="Sproer C."/>
        </authorList>
    </citation>
    <scope>NUCLEOTIDE SEQUENCE [LARGE SCALE GENOMIC DNA]</scope>
    <source>
        <strain evidence="14">ST-PulAB-D4</strain>
    </source>
</reference>
<dbReference type="InterPro" id="IPR050071">
    <property type="entry name" value="Dehydroquinate_synthase"/>
</dbReference>
<organism evidence="13 14">
    <name type="scientific">Sedimentisphaera salicampi</name>
    <dbReference type="NCBI Taxonomy" id="1941349"/>
    <lineage>
        <taxon>Bacteria</taxon>
        <taxon>Pseudomonadati</taxon>
        <taxon>Planctomycetota</taxon>
        <taxon>Phycisphaerae</taxon>
        <taxon>Sedimentisphaerales</taxon>
        <taxon>Sedimentisphaeraceae</taxon>
        <taxon>Sedimentisphaera</taxon>
    </lineage>
</organism>
<dbReference type="Gene3D" id="3.40.50.1970">
    <property type="match status" value="1"/>
</dbReference>
<accession>A0A1W6LMH0</accession>
<evidence type="ECO:0000259" key="11">
    <source>
        <dbReference type="Pfam" id="PF01761"/>
    </source>
</evidence>
<comment type="cofactor">
    <cofactor evidence="1">
        <name>NAD(+)</name>
        <dbReference type="ChEBI" id="CHEBI:57540"/>
    </cofactor>
</comment>
<dbReference type="RefSeq" id="WP_161491651.1">
    <property type="nucleotide sequence ID" value="NZ_CP021023.1"/>
</dbReference>
<evidence type="ECO:0000256" key="10">
    <source>
        <dbReference type="NCBIfam" id="TIGR01357"/>
    </source>
</evidence>
<dbReference type="PANTHER" id="PTHR43622:SF1">
    <property type="entry name" value="3-DEHYDROQUINATE SYNTHASE"/>
    <property type="match status" value="1"/>
</dbReference>
<dbReference type="GO" id="GO:0005737">
    <property type="term" value="C:cytoplasm"/>
    <property type="evidence" value="ECO:0007669"/>
    <property type="project" value="InterPro"/>
</dbReference>
<dbReference type="InterPro" id="IPR030960">
    <property type="entry name" value="DHQS/DOIS_N"/>
</dbReference>
<evidence type="ECO:0000256" key="2">
    <source>
        <dbReference type="ARBA" id="ARBA00001941"/>
    </source>
</evidence>
<dbReference type="GO" id="GO:0046872">
    <property type="term" value="F:metal ion binding"/>
    <property type="evidence" value="ECO:0007669"/>
    <property type="project" value="UniProtKB-KW"/>
</dbReference>
<dbReference type="GO" id="GO:0009073">
    <property type="term" value="P:aromatic amino acid family biosynthetic process"/>
    <property type="evidence" value="ECO:0007669"/>
    <property type="project" value="InterPro"/>
</dbReference>
<sequence length="367" mass="39560">MEDLIKLSVKTKPSEAGEYPVVIGSGILSNQLLARFAAGRRNFIVTDENVHSAGLDSAFQQEAGFFVISPAGEKSKNITTVIEIVEAMEASGMGRDSVITGLGGGTVGDMAGFAAAIFKRGVPVLHIPTTTVAQADSSIGGKTGVDSSISKNAFGAFHHPAAVIIDTHTLKTLPEREYFSGLAESVKHAMIMDSDYFGFLEASISELREREDDVLSQLAEKNCKIKAKIVEEDPCEKNQRRILNYGHTIGHAVETLSGYKLLHGECVSIGIIAAGLIEIELGSGSKKRVEKTENLLKELSLPVRIPEYISTEQILSLIKHDKKAVDGWPRFALIEDIGKALTKGGQWAHPVDAEIVESAVNKLKQKP</sequence>
<dbReference type="PANTHER" id="PTHR43622">
    <property type="entry name" value="3-DEHYDROQUINATE SYNTHASE"/>
    <property type="match status" value="1"/>
</dbReference>
<evidence type="ECO:0000313" key="13">
    <source>
        <dbReference type="EMBL" id="ARN56951.1"/>
    </source>
</evidence>
<dbReference type="Pfam" id="PF01761">
    <property type="entry name" value="DHQ_synthase"/>
    <property type="match status" value="1"/>
</dbReference>